<name>A0A6J5L3P0_9CAUD</name>
<accession>A0A6J5L3P0</accession>
<dbReference type="EMBL" id="LR796285">
    <property type="protein sequence ID" value="CAB4134409.1"/>
    <property type="molecule type" value="Genomic_DNA"/>
</dbReference>
<evidence type="ECO:0000313" key="2">
    <source>
        <dbReference type="EMBL" id="CAB4134409.1"/>
    </source>
</evidence>
<sequence>MSEEKLNELFKCKEDLRNDESLTKIEWFYEWYTLQYKILEARGLSNEKAIEDLKTDSQETSHKIGAFIKEIERHWDNMGTIKDGLNHINVCLEDIDDCQKEKIAIDRVIRENNRNHFLGES</sequence>
<proteinExistence type="predicted"/>
<evidence type="ECO:0000313" key="1">
    <source>
        <dbReference type="EMBL" id="CAB4127946.1"/>
    </source>
</evidence>
<dbReference type="EMBL" id="LR796232">
    <property type="protein sequence ID" value="CAB4127946.1"/>
    <property type="molecule type" value="Genomic_DNA"/>
</dbReference>
<reference evidence="1" key="1">
    <citation type="submission" date="2020-04" db="EMBL/GenBank/DDBJ databases">
        <authorList>
            <person name="Chiriac C."/>
            <person name="Salcher M."/>
            <person name="Ghai R."/>
            <person name="Kavagutti S V."/>
        </authorList>
    </citation>
    <scope>NUCLEOTIDE SEQUENCE</scope>
</reference>
<gene>
    <name evidence="1" type="ORF">UFOVP101_2</name>
    <name evidence="2" type="ORF">UFOVP270_55</name>
</gene>
<protein>
    <submittedName>
        <fullName evidence="1">Uncharacterized protein</fullName>
    </submittedName>
</protein>
<organism evidence="1">
    <name type="scientific">uncultured Caudovirales phage</name>
    <dbReference type="NCBI Taxonomy" id="2100421"/>
    <lineage>
        <taxon>Viruses</taxon>
        <taxon>Duplodnaviria</taxon>
        <taxon>Heunggongvirae</taxon>
        <taxon>Uroviricota</taxon>
        <taxon>Caudoviricetes</taxon>
        <taxon>Peduoviridae</taxon>
        <taxon>Maltschvirus</taxon>
        <taxon>Maltschvirus maltsch</taxon>
    </lineage>
</organism>